<evidence type="ECO:0000313" key="1">
    <source>
        <dbReference type="EMBL" id="GAH58260.1"/>
    </source>
</evidence>
<comment type="caution">
    <text evidence="1">The sequence shown here is derived from an EMBL/GenBank/DDBJ whole genome shotgun (WGS) entry which is preliminary data.</text>
</comment>
<dbReference type="AlphaFoldDB" id="X1HMH2"/>
<accession>X1HMH2</accession>
<sequence>APEPWRDPVARPGTAAALDRFLSRRGEAAPLACGLVGEPGTGRSTELAALADR</sequence>
<protein>
    <recommendedName>
        <fullName evidence="2">Orc1-like AAA ATPase domain-containing protein</fullName>
    </recommendedName>
</protein>
<dbReference type="EMBL" id="BARU01016083">
    <property type="protein sequence ID" value="GAH58260.1"/>
    <property type="molecule type" value="Genomic_DNA"/>
</dbReference>
<organism evidence="1">
    <name type="scientific">marine sediment metagenome</name>
    <dbReference type="NCBI Taxonomy" id="412755"/>
    <lineage>
        <taxon>unclassified sequences</taxon>
        <taxon>metagenomes</taxon>
        <taxon>ecological metagenomes</taxon>
    </lineage>
</organism>
<feature type="non-terminal residue" evidence="1">
    <location>
        <position position="53"/>
    </location>
</feature>
<feature type="non-terminal residue" evidence="1">
    <location>
        <position position="1"/>
    </location>
</feature>
<proteinExistence type="predicted"/>
<evidence type="ECO:0008006" key="2">
    <source>
        <dbReference type="Google" id="ProtNLM"/>
    </source>
</evidence>
<gene>
    <name evidence="1" type="ORF">S03H2_27120</name>
</gene>
<name>X1HMH2_9ZZZZ</name>
<reference evidence="1" key="1">
    <citation type="journal article" date="2014" name="Front. Microbiol.">
        <title>High frequency of phylogenetically diverse reductive dehalogenase-homologous genes in deep subseafloor sedimentary metagenomes.</title>
        <authorList>
            <person name="Kawai M."/>
            <person name="Futagami T."/>
            <person name="Toyoda A."/>
            <person name="Takaki Y."/>
            <person name="Nishi S."/>
            <person name="Hori S."/>
            <person name="Arai W."/>
            <person name="Tsubouchi T."/>
            <person name="Morono Y."/>
            <person name="Uchiyama I."/>
            <person name="Ito T."/>
            <person name="Fujiyama A."/>
            <person name="Inagaki F."/>
            <person name="Takami H."/>
        </authorList>
    </citation>
    <scope>NUCLEOTIDE SEQUENCE</scope>
    <source>
        <strain evidence="1">Expedition CK06-06</strain>
    </source>
</reference>